<dbReference type="InterPro" id="IPR003593">
    <property type="entry name" value="AAA+_ATPase"/>
</dbReference>
<keyword evidence="3" id="KW-0235">DNA replication</keyword>
<dbReference type="PANTHER" id="PTHR46765:SF1">
    <property type="entry name" value="P-LOOP CONTAINING NUCLEOSIDE TRIPHOSPHATE HYDROLASES SUPERFAMILY PROTEIN"/>
    <property type="match status" value="1"/>
</dbReference>
<feature type="compositionally biased region" description="Polar residues" evidence="11">
    <location>
        <begin position="902"/>
        <end position="918"/>
    </location>
</feature>
<evidence type="ECO:0000313" key="14">
    <source>
        <dbReference type="RefSeq" id="XP_022146986.1"/>
    </source>
</evidence>
<evidence type="ECO:0000256" key="7">
    <source>
        <dbReference type="ARBA" id="ARBA00023242"/>
    </source>
</evidence>
<dbReference type="GO" id="GO:0005634">
    <property type="term" value="C:nucleus"/>
    <property type="evidence" value="ECO:0007669"/>
    <property type="project" value="UniProtKB-SubCell"/>
</dbReference>
<keyword evidence="13" id="KW-1185">Reference proteome</keyword>
<evidence type="ECO:0000256" key="6">
    <source>
        <dbReference type="ARBA" id="ARBA00023125"/>
    </source>
</evidence>
<evidence type="ECO:0000256" key="9">
    <source>
        <dbReference type="ARBA" id="ARBA00043975"/>
    </source>
</evidence>
<dbReference type="Gene3D" id="1.10.8.60">
    <property type="match status" value="1"/>
</dbReference>
<dbReference type="Pfam" id="PF00004">
    <property type="entry name" value="AAA"/>
    <property type="match status" value="1"/>
</dbReference>
<keyword evidence="8" id="KW-0131">Cell cycle</keyword>
<evidence type="ECO:0000256" key="5">
    <source>
        <dbReference type="ARBA" id="ARBA00022840"/>
    </source>
</evidence>
<feature type="domain" description="AAA+ ATPase" evidence="12">
    <location>
        <begin position="341"/>
        <end position="490"/>
    </location>
</feature>
<name>A0A6J1D0Z8_MOMCH</name>
<organism evidence="13 14">
    <name type="scientific">Momordica charantia</name>
    <name type="common">Bitter gourd</name>
    <name type="synonym">Balsam pear</name>
    <dbReference type="NCBI Taxonomy" id="3673"/>
    <lineage>
        <taxon>Eukaryota</taxon>
        <taxon>Viridiplantae</taxon>
        <taxon>Streptophyta</taxon>
        <taxon>Embryophyta</taxon>
        <taxon>Tracheophyta</taxon>
        <taxon>Spermatophyta</taxon>
        <taxon>Magnoliopsida</taxon>
        <taxon>eudicotyledons</taxon>
        <taxon>Gunneridae</taxon>
        <taxon>Pentapetalae</taxon>
        <taxon>rosids</taxon>
        <taxon>fabids</taxon>
        <taxon>Cucurbitales</taxon>
        <taxon>Cucurbitaceae</taxon>
        <taxon>Momordiceae</taxon>
        <taxon>Momordica</taxon>
    </lineage>
</organism>
<feature type="region of interest" description="Disordered" evidence="11">
    <location>
        <begin position="873"/>
        <end position="940"/>
    </location>
</feature>
<comment type="subcellular location">
    <subcellularLocation>
        <location evidence="1">Nucleus</location>
    </subcellularLocation>
</comment>
<dbReference type="Proteomes" id="UP000504603">
    <property type="component" value="Unplaced"/>
</dbReference>
<dbReference type="InterPro" id="IPR027417">
    <property type="entry name" value="P-loop_NTPase"/>
</dbReference>
<keyword evidence="4" id="KW-0547">Nucleotide-binding</keyword>
<dbReference type="InterPro" id="IPR053016">
    <property type="entry name" value="CTF18-RFC_complex"/>
</dbReference>
<comment type="similarity">
    <text evidence="9">Belongs to the activator 1 small subunits family. CTF18 subfamily.</text>
</comment>
<evidence type="ECO:0000256" key="3">
    <source>
        <dbReference type="ARBA" id="ARBA00022705"/>
    </source>
</evidence>
<keyword evidence="6" id="KW-0238">DNA-binding</keyword>
<dbReference type="GO" id="GO:0016887">
    <property type="term" value="F:ATP hydrolysis activity"/>
    <property type="evidence" value="ECO:0007669"/>
    <property type="project" value="InterPro"/>
</dbReference>
<reference evidence="14" key="1">
    <citation type="submission" date="2025-08" db="UniProtKB">
        <authorList>
            <consortium name="RefSeq"/>
        </authorList>
    </citation>
    <scope>IDENTIFICATION</scope>
    <source>
        <strain evidence="14">OHB3-1</strain>
    </source>
</reference>
<evidence type="ECO:0000256" key="10">
    <source>
        <dbReference type="ARBA" id="ARBA00069525"/>
    </source>
</evidence>
<feature type="compositionally biased region" description="Acidic residues" evidence="11">
    <location>
        <begin position="27"/>
        <end position="42"/>
    </location>
</feature>
<dbReference type="SUPFAM" id="SSF52540">
    <property type="entry name" value="P-loop containing nucleoside triphosphate hydrolases"/>
    <property type="match status" value="1"/>
</dbReference>
<keyword evidence="5" id="KW-0067">ATP-binding</keyword>
<proteinExistence type="inferred from homology"/>
<evidence type="ECO:0000313" key="13">
    <source>
        <dbReference type="Proteomes" id="UP000504603"/>
    </source>
</evidence>
<dbReference type="InterPro" id="IPR003959">
    <property type="entry name" value="ATPase_AAA_core"/>
</dbReference>
<keyword evidence="7" id="KW-0539">Nucleus</keyword>
<dbReference type="SMART" id="SM00382">
    <property type="entry name" value="AAA"/>
    <property type="match status" value="1"/>
</dbReference>
<gene>
    <name evidence="14" type="primary">LOC111016048</name>
</gene>
<dbReference type="CDD" id="cd18140">
    <property type="entry name" value="HLD_clamp_RFC"/>
    <property type="match status" value="1"/>
</dbReference>
<evidence type="ECO:0000256" key="11">
    <source>
        <dbReference type="SAM" id="MobiDB-lite"/>
    </source>
</evidence>
<evidence type="ECO:0000256" key="2">
    <source>
        <dbReference type="ARBA" id="ARBA00011480"/>
    </source>
</evidence>
<dbReference type="Gene3D" id="3.40.50.300">
    <property type="entry name" value="P-loop containing nucleotide triphosphate hydrolases"/>
    <property type="match status" value="1"/>
</dbReference>
<dbReference type="PANTHER" id="PTHR46765">
    <property type="entry name" value="P-LOOP CONTAINING NUCLEOSIDE TRIPHOSPHATE HYDROLASES SUPERFAMILY PROTEIN"/>
    <property type="match status" value="1"/>
</dbReference>
<dbReference type="KEGG" id="mcha:111016048"/>
<evidence type="ECO:0000256" key="1">
    <source>
        <dbReference type="ARBA" id="ARBA00004123"/>
    </source>
</evidence>
<dbReference type="FunFam" id="1.10.8.60:FF:000074">
    <property type="entry name" value="Chromosome transmission fidelity protein 18"/>
    <property type="match status" value="1"/>
</dbReference>
<comment type="subunit">
    <text evidence="2">Heterotetramer of subunits RFC2, RFC3, RFC4 and RFC5 that can form a complex with RFC1.</text>
</comment>
<dbReference type="GO" id="GO:0005524">
    <property type="term" value="F:ATP binding"/>
    <property type="evidence" value="ECO:0007669"/>
    <property type="project" value="UniProtKB-KW"/>
</dbReference>
<accession>A0A6J1D0Z8</accession>
<evidence type="ECO:0000259" key="12">
    <source>
        <dbReference type="SMART" id="SM00382"/>
    </source>
</evidence>
<dbReference type="AlphaFoldDB" id="A0A6J1D0Z8"/>
<evidence type="ECO:0000256" key="4">
    <source>
        <dbReference type="ARBA" id="ARBA00022741"/>
    </source>
</evidence>
<feature type="compositionally biased region" description="Low complexity" evidence="11">
    <location>
        <begin position="882"/>
        <end position="898"/>
    </location>
</feature>
<feature type="region of interest" description="Disordered" evidence="11">
    <location>
        <begin position="27"/>
        <end position="102"/>
    </location>
</feature>
<dbReference type="GeneID" id="111016048"/>
<dbReference type="RefSeq" id="XP_022146986.1">
    <property type="nucleotide sequence ID" value="XM_022291294.1"/>
</dbReference>
<dbReference type="GO" id="GO:0003677">
    <property type="term" value="F:DNA binding"/>
    <property type="evidence" value="ECO:0007669"/>
    <property type="project" value="UniProtKB-KW"/>
</dbReference>
<evidence type="ECO:0000256" key="8">
    <source>
        <dbReference type="ARBA" id="ARBA00023306"/>
    </source>
</evidence>
<protein>
    <recommendedName>
        <fullName evidence="10">Chromosome transmission fidelity protein 18 homolog</fullName>
    </recommendedName>
</protein>
<dbReference type="OrthoDB" id="2195431at2759"/>
<dbReference type="InterPro" id="IPR047854">
    <property type="entry name" value="RFC_lid"/>
</dbReference>
<sequence>MDMDIPLPDELELLEADFHLYEDYLDPELAEIDEEEELENESSDGPIPQLNSPNPSTVELHLGTESSPVNGLKRLRSDDADAPMDVVSDDAEPSGGKKCRTDKQVVENEEDWLRYSPPSEKNSMVEEGASLVAEEKTVFRYVSEIDGDFIPITAPDSDERVYAKLGRPVDKEKSKKLDLKEFHGGLMQENINVLLERAEKETLTKILEASYDMQIDATLPQAPVMHERLWVDKYAPSSFTELLSDEQTNREVLLWLKQWDSHVFGSEIRTTSDEVLSSLRRHSSIAQHHKLSSFSFTRKNKFPVRRTSNFQDYTFSDHHNGATNSIKDIWSKKTRLSSPPEHKILLLCGPPGLGKTTLAHVAAKHCGYHVVEINASDDRSSSTIESKILDAIQMNSVFGDAKPNCLVIDEIDGALSDGKGAVDVILKMINADKKAEKENGSKDQSGKRSKKGERSVSLSRPVICICNDLYAPALRSLRLMAKVHVFVQPTVSRIVNRLKYICNQEGMRTSSAALSALAQYTECDIRSCLNTLQFLNKKKETLSALEIGSQVIGQKDVSRNVFDIWKEIFHTRKVKLQSRSDGKSRNPCDKIGHLYSLLSSRGDYELILDGIHENILQLNYHDPVMEKTVKCLEMLGVSDLRNQYIMRTQQMVLNVYQPPCIITVHRLVAQVQRPNIEWPKSYLRCRALSLEKMEILRSWHSKVTPLISRHINPRTFVEDLVSPLLHILSPRTLRPVAMHLLSAKEKDDLTKLVRIMVSYAISYKQMKPDPHPSSLRHEATLDGPVLAFDPPIDDFVCFKGYENCHNVLALAMKQLLAHEVENQRILLASNGKTEHLSDAMKVNHQVLQAKTYKGGLVKTDCVALSAKDNIEDRKSYSAQHHPSNSTSSPSVSNGNSAPGVSLKSSGIRKNTSMGSSNFFDRFRKSSGKGSQNTDSIDKKEITLERDQRPLLFKFNEGFTNAIKRPVRVRDFLL</sequence>
<dbReference type="CDD" id="cd00009">
    <property type="entry name" value="AAA"/>
    <property type="match status" value="1"/>
</dbReference>
<dbReference type="GO" id="GO:0006260">
    <property type="term" value="P:DNA replication"/>
    <property type="evidence" value="ECO:0007669"/>
    <property type="project" value="UniProtKB-KW"/>
</dbReference>